<keyword evidence="6" id="KW-0808">Transferase</keyword>
<organism evidence="6 7">
    <name type="scientific">Sphaerosporella brunnea</name>
    <dbReference type="NCBI Taxonomy" id="1250544"/>
    <lineage>
        <taxon>Eukaryota</taxon>
        <taxon>Fungi</taxon>
        <taxon>Dikarya</taxon>
        <taxon>Ascomycota</taxon>
        <taxon>Pezizomycotina</taxon>
        <taxon>Pezizomycetes</taxon>
        <taxon>Pezizales</taxon>
        <taxon>Pyronemataceae</taxon>
        <taxon>Sphaerosporella</taxon>
    </lineage>
</organism>
<gene>
    <name evidence="6" type="ORF">FN846DRAFT_897277</name>
</gene>
<dbReference type="GO" id="GO:0016740">
    <property type="term" value="F:transferase activity"/>
    <property type="evidence" value="ECO:0007669"/>
    <property type="project" value="UniProtKB-KW"/>
</dbReference>
<dbReference type="InterPro" id="IPR057983">
    <property type="entry name" value="NAA35-like_N"/>
</dbReference>
<dbReference type="InterPro" id="IPR057982">
    <property type="entry name" value="TPR_NAA35"/>
</dbReference>
<feature type="domain" description="NAA35-like TPR repeats" evidence="5">
    <location>
        <begin position="238"/>
        <end position="631"/>
    </location>
</feature>
<evidence type="ECO:0000259" key="5">
    <source>
        <dbReference type="Pfam" id="PF25789"/>
    </source>
</evidence>
<evidence type="ECO:0000256" key="3">
    <source>
        <dbReference type="ARBA" id="ARBA00022490"/>
    </source>
</evidence>
<dbReference type="PANTHER" id="PTHR21373">
    <property type="entry name" value="GLUCOSE REPRESSIBLE PROTEIN MAK10"/>
    <property type="match status" value="1"/>
</dbReference>
<comment type="subcellular location">
    <subcellularLocation>
        <location evidence="1">Cytoplasm</location>
    </subcellularLocation>
</comment>
<proteinExistence type="inferred from homology"/>
<evidence type="ECO:0000256" key="1">
    <source>
        <dbReference type="ARBA" id="ARBA00004496"/>
    </source>
</evidence>
<dbReference type="Pfam" id="PF04112">
    <property type="entry name" value="Mak10"/>
    <property type="match status" value="1"/>
</dbReference>
<evidence type="ECO:0000313" key="7">
    <source>
        <dbReference type="Proteomes" id="UP000326924"/>
    </source>
</evidence>
<dbReference type="PANTHER" id="PTHR21373:SF0">
    <property type="entry name" value="N-ALPHA-ACETYLTRANSFERASE 35, NATC AUXILIARY SUBUNIT"/>
    <property type="match status" value="1"/>
</dbReference>
<keyword evidence="3" id="KW-0963">Cytoplasm</keyword>
<dbReference type="Proteomes" id="UP000326924">
    <property type="component" value="Unassembled WGS sequence"/>
</dbReference>
<dbReference type="EMBL" id="VXIS01000016">
    <property type="protein sequence ID" value="KAA8913299.1"/>
    <property type="molecule type" value="Genomic_DNA"/>
</dbReference>
<accession>A0A5J5F8C8</accession>
<dbReference type="GO" id="GO:0031417">
    <property type="term" value="C:NatC complex"/>
    <property type="evidence" value="ECO:0007669"/>
    <property type="project" value="InterPro"/>
</dbReference>
<dbReference type="OrthoDB" id="269405at2759"/>
<evidence type="ECO:0000313" key="6">
    <source>
        <dbReference type="EMBL" id="KAA8913299.1"/>
    </source>
</evidence>
<reference evidence="6 7" key="1">
    <citation type="submission" date="2019-09" db="EMBL/GenBank/DDBJ databases">
        <title>Draft genome of the ectomycorrhizal ascomycete Sphaerosporella brunnea.</title>
        <authorList>
            <consortium name="DOE Joint Genome Institute"/>
            <person name="Benucci G.M."/>
            <person name="Marozzi G."/>
            <person name="Antonielli L."/>
            <person name="Sanchez S."/>
            <person name="Marco P."/>
            <person name="Wang X."/>
            <person name="Falini L.B."/>
            <person name="Barry K."/>
            <person name="Haridas S."/>
            <person name="Lipzen A."/>
            <person name="Labutti K."/>
            <person name="Grigoriev I.V."/>
            <person name="Murat C."/>
            <person name="Martin F."/>
            <person name="Albertini E."/>
            <person name="Donnini D."/>
            <person name="Bonito G."/>
        </authorList>
    </citation>
    <scope>NUCLEOTIDE SEQUENCE [LARGE SCALE GENOMIC DNA]</scope>
    <source>
        <strain evidence="6 7">Sb_GMNB300</strain>
    </source>
</reference>
<evidence type="ECO:0000256" key="2">
    <source>
        <dbReference type="ARBA" id="ARBA00006289"/>
    </source>
</evidence>
<dbReference type="Pfam" id="PF25789">
    <property type="entry name" value="TPR_NAA35"/>
    <property type="match status" value="1"/>
</dbReference>
<dbReference type="AlphaFoldDB" id="A0A5J5F8C8"/>
<protein>
    <submittedName>
        <fullName evidence="6">Mak10 subunit, NatC N-terminal acetyltransferase-domain-containing protein</fullName>
    </submittedName>
</protein>
<name>A0A5J5F8C8_9PEZI</name>
<dbReference type="InParanoid" id="A0A5J5F8C8"/>
<dbReference type="InterPro" id="IPR007244">
    <property type="entry name" value="Naa35_N"/>
</dbReference>
<dbReference type="FunCoup" id="A0A5J5F8C8">
    <property type="interactions" value="645"/>
</dbReference>
<evidence type="ECO:0000259" key="4">
    <source>
        <dbReference type="Pfam" id="PF04112"/>
    </source>
</evidence>
<keyword evidence="7" id="KW-1185">Reference proteome</keyword>
<comment type="caution">
    <text evidence="6">The sequence shown here is derived from an EMBL/GenBank/DDBJ whole genome shotgun (WGS) entry which is preliminary data.</text>
</comment>
<sequence>MTTFRDVTKEFLEASGKLNVGQLVQDPDFTLFQAVGALEIMDPKMDSGLLEPEYERFYAWAPRLPEEIIGIMDHLLCNEMAWHLGSALSQTLFANLYIDKLLSSSPMKLEQATFGTPPREPTPGQEIVLHVLQPYCLALIKCCGYMAKQVPSEHIYEEEDFVPQTYGLPLLQNIEHAEIVVLLDSALQWLVDNEAALSKELAAALRNRLKLRKLLLEDFAKDGESYHEGATSNWVENMLKILNYAGASNTMTYFMHFSARRPTPLPYSRSLLQSLLMKDMKVLGRMPLKCILFDDIQELAYPVKELLDPKNFEVEAPQSPKYQIAKRMDWFVERAGRSYIELYRNFCQNRARLRRILCKAVLDWDSLQVESEEIDSELRDFTNEAPVHTRDGPLYSFSLSSWVYHYKLRIMELIILLGFELDIFPLHEFDGMYWYLQFYLRTRSGHVDRMRSFVRTPPKGEDQEGYNKTISMLNYTLLEIAAMQDLASACVYLYCALNRRKVLGKPKTPYGDDLLRYEGRMKPFLSIGCPEVIAYDTFRSVVDNEEMEMKEILSYANDHIAEAKKQYQKMSKLPASIVRANICYDSFRTNVNCLLRSCVGVGVAIGVLSREDGPVEVTLDHGDKYHPAFPVPCIKVKS</sequence>
<comment type="similarity">
    <text evidence="2">Belongs to the MAK10 family.</text>
</comment>
<feature type="domain" description="NAA35-like N-terminal" evidence="4">
    <location>
        <begin position="21"/>
        <end position="179"/>
    </location>
</feature>